<proteinExistence type="predicted"/>
<reference evidence="2 3" key="2">
    <citation type="submission" date="2024-03" db="EMBL/GenBank/DDBJ databases">
        <title>The Genome Sequence of Enterococcus sp. DIV2402.</title>
        <authorList>
            <consortium name="The Broad Institute Genomics Platform"/>
            <consortium name="The Broad Institute Microbial Omics Core"/>
            <consortium name="The Broad Institute Genomic Center for Infectious Diseases"/>
            <person name="Earl A."/>
            <person name="Manson A."/>
            <person name="Gilmore M."/>
            <person name="Schwartman J."/>
            <person name="Shea T."/>
            <person name="Abouelleil A."/>
            <person name="Cao P."/>
            <person name="Chapman S."/>
            <person name="Cusick C."/>
            <person name="Young S."/>
            <person name="Neafsey D."/>
            <person name="Nusbaum C."/>
            <person name="Birren B."/>
        </authorList>
    </citation>
    <scope>NUCLEOTIDE SEQUENCE [LARGE SCALE GENOMIC DNA]</scope>
    <source>
        <strain evidence="2 3">DIV2402</strain>
    </source>
</reference>
<name>A0ABZ2SJM3_9ENTE</name>
<evidence type="ECO:0000313" key="2">
    <source>
        <dbReference type="EMBL" id="WYJ75712.1"/>
    </source>
</evidence>
<evidence type="ECO:0000313" key="3">
    <source>
        <dbReference type="Proteomes" id="UP000664701"/>
    </source>
</evidence>
<gene>
    <name evidence="2" type="ORF">DOK78_000288</name>
</gene>
<keyword evidence="1" id="KW-1133">Transmembrane helix</keyword>
<dbReference type="EMBL" id="CP147251">
    <property type="protein sequence ID" value="WYJ75712.1"/>
    <property type="molecule type" value="Genomic_DNA"/>
</dbReference>
<protein>
    <recommendedName>
        <fullName evidence="4">DUF3592 domain-containing protein</fullName>
    </recommendedName>
</protein>
<evidence type="ECO:0000256" key="1">
    <source>
        <dbReference type="SAM" id="Phobius"/>
    </source>
</evidence>
<reference evidence="2 3" key="1">
    <citation type="submission" date="2021-03" db="EMBL/GenBank/DDBJ databases">
        <authorList>
            <person name="Gilmore M.S."/>
            <person name="Schwartzman J."/>
            <person name="Van Tyne D."/>
            <person name="Martin M."/>
            <person name="Earl A.M."/>
            <person name="Manson A.L."/>
            <person name="Straub T."/>
            <person name="Salamzade R."/>
            <person name="Saavedra J."/>
            <person name="Lebreton F."/>
            <person name="Prichula J."/>
            <person name="Schaufler K."/>
            <person name="Gaca A."/>
            <person name="Sgardioli B."/>
            <person name="Wagenaar J."/>
            <person name="Strong T."/>
        </authorList>
    </citation>
    <scope>NUCLEOTIDE SEQUENCE [LARGE SCALE GENOMIC DNA]</scope>
    <source>
        <strain evidence="2 3">DIV2402</strain>
    </source>
</reference>
<accession>A0ABZ2SJM3</accession>
<sequence length="182" mass="21427">MRKKSIYVNYSWVSYLLGGMGVVFFIPAVIMQVVTFSPDNFNFTLNGVRQPYTEENLRIFRRIFLFAFGTPALILIIIGTTIFIIQWRKKQRAEELKQNGKMLVCQNLEIGYSSIQINHQYQILLTCSYTEKNGDVYLFKSRTLRYDPRPYLNGQVNVYHERENIKNYFVDVEGSMDNVYEV</sequence>
<feature type="transmembrane region" description="Helical" evidence="1">
    <location>
        <begin position="63"/>
        <end position="85"/>
    </location>
</feature>
<dbReference type="Proteomes" id="UP000664701">
    <property type="component" value="Chromosome"/>
</dbReference>
<keyword evidence="1" id="KW-0472">Membrane</keyword>
<evidence type="ECO:0008006" key="4">
    <source>
        <dbReference type="Google" id="ProtNLM"/>
    </source>
</evidence>
<keyword evidence="1" id="KW-0812">Transmembrane</keyword>
<keyword evidence="3" id="KW-1185">Reference proteome</keyword>
<dbReference type="RefSeq" id="WP_207941525.1">
    <property type="nucleotide sequence ID" value="NZ_CP147251.1"/>
</dbReference>
<organism evidence="2 3">
    <name type="scientific">Candidatus Enterococcus lowellii</name>
    <dbReference type="NCBI Taxonomy" id="2230877"/>
    <lineage>
        <taxon>Bacteria</taxon>
        <taxon>Bacillati</taxon>
        <taxon>Bacillota</taxon>
        <taxon>Bacilli</taxon>
        <taxon>Lactobacillales</taxon>
        <taxon>Enterococcaceae</taxon>
        <taxon>Enterococcus</taxon>
    </lineage>
</organism>
<feature type="transmembrane region" description="Helical" evidence="1">
    <location>
        <begin position="12"/>
        <end position="34"/>
    </location>
</feature>